<evidence type="ECO:0000256" key="1">
    <source>
        <dbReference type="SAM" id="Phobius"/>
    </source>
</evidence>
<feature type="transmembrane region" description="Helical" evidence="1">
    <location>
        <begin position="192"/>
        <end position="215"/>
    </location>
</feature>
<evidence type="ECO:0000313" key="2">
    <source>
        <dbReference type="EMBL" id="KAG5675670.1"/>
    </source>
</evidence>
<accession>A0A9J6C2E6</accession>
<dbReference type="OrthoDB" id="8250049at2759"/>
<organism evidence="2 3">
    <name type="scientific">Polypedilum vanderplanki</name>
    <name type="common">Sleeping chironomid midge</name>
    <dbReference type="NCBI Taxonomy" id="319348"/>
    <lineage>
        <taxon>Eukaryota</taxon>
        <taxon>Metazoa</taxon>
        <taxon>Ecdysozoa</taxon>
        <taxon>Arthropoda</taxon>
        <taxon>Hexapoda</taxon>
        <taxon>Insecta</taxon>
        <taxon>Pterygota</taxon>
        <taxon>Neoptera</taxon>
        <taxon>Endopterygota</taxon>
        <taxon>Diptera</taxon>
        <taxon>Nematocera</taxon>
        <taxon>Chironomoidea</taxon>
        <taxon>Chironomidae</taxon>
        <taxon>Chironominae</taxon>
        <taxon>Polypedilum</taxon>
        <taxon>Polypedilum</taxon>
    </lineage>
</organism>
<evidence type="ECO:0008006" key="4">
    <source>
        <dbReference type="Google" id="ProtNLM"/>
    </source>
</evidence>
<protein>
    <recommendedName>
        <fullName evidence="4">Transmembrane protein</fullName>
    </recommendedName>
</protein>
<keyword evidence="3" id="KW-1185">Reference proteome</keyword>
<comment type="caution">
    <text evidence="2">The sequence shown here is derived from an EMBL/GenBank/DDBJ whole genome shotgun (WGS) entry which is preliminary data.</text>
</comment>
<sequence>MNENKEDSIKTSQLETVTVDPLSPKKQWVKFDDENQQDEVKVEKVEESTKQLNTKYNEIKTISGQMSQPAVIDVPNEAALSTIELPKIKDQSTQQSQQQTFNNGDVIVTLLPVNEQFPWITPATFRPELVPEELMAQGLTLTVEEYVNAMEMLVNDYRFTLYNICYKRVLMLWITLAFIVLLGLLFSGITGILLFSLGVSWLFLNAVAIFFCMWLKMKLARGLEKCLARVNKMLLRHKIIIALDDRGNISCHKVHLCFIYFDSAQCISYINNFLERRELNGVTYEPGWESRFDIDSTDIVIQGSSSNTRISRQQDLGHKLILRYAARWGKLRSRNYIKVTNNDPARHMSEVLCPCQFIESHLKCKPQGSMCWPTFSNDNHLYPY</sequence>
<evidence type="ECO:0000313" key="3">
    <source>
        <dbReference type="Proteomes" id="UP001107558"/>
    </source>
</evidence>
<gene>
    <name evidence="2" type="ORF">PVAND_005557</name>
</gene>
<proteinExistence type="predicted"/>
<dbReference type="AlphaFoldDB" id="A0A9J6C2E6"/>
<dbReference type="PANTHER" id="PTHR31193">
    <property type="entry name" value="TRANSMEMBRANE PROTEIN C9ORF91"/>
    <property type="match status" value="1"/>
</dbReference>
<feature type="transmembrane region" description="Helical" evidence="1">
    <location>
        <begin position="169"/>
        <end position="186"/>
    </location>
</feature>
<keyword evidence="1" id="KW-0812">Transmembrane</keyword>
<dbReference type="EMBL" id="JADBJN010000002">
    <property type="protein sequence ID" value="KAG5675670.1"/>
    <property type="molecule type" value="Genomic_DNA"/>
</dbReference>
<dbReference type="PANTHER" id="PTHR31193:SF1">
    <property type="entry name" value="TRANSMEMBRANE PROTEIN 268"/>
    <property type="match status" value="1"/>
</dbReference>
<dbReference type="Proteomes" id="UP001107558">
    <property type="component" value="Chromosome 2"/>
</dbReference>
<keyword evidence="1" id="KW-0472">Membrane</keyword>
<name>A0A9J6C2E6_POLVA</name>
<keyword evidence="1" id="KW-1133">Transmembrane helix</keyword>
<dbReference type="Pfam" id="PF14800">
    <property type="entry name" value="DUF4481"/>
    <property type="match status" value="1"/>
</dbReference>
<reference evidence="2" key="1">
    <citation type="submission" date="2021-03" db="EMBL/GenBank/DDBJ databases">
        <title>Chromosome level genome of the anhydrobiotic midge Polypedilum vanderplanki.</title>
        <authorList>
            <person name="Yoshida Y."/>
            <person name="Kikawada T."/>
            <person name="Gusev O."/>
        </authorList>
    </citation>
    <scope>NUCLEOTIDE SEQUENCE</scope>
    <source>
        <strain evidence="2">NIAS01</strain>
        <tissue evidence="2">Whole body or cell culture</tissue>
    </source>
</reference>
<dbReference type="InterPro" id="IPR028054">
    <property type="entry name" value="DUF4481"/>
</dbReference>